<accession>V5TM88</accession>
<dbReference type="Gene3D" id="3.40.720.10">
    <property type="entry name" value="Alkaline Phosphatase, subunit A"/>
    <property type="match status" value="1"/>
</dbReference>
<protein>
    <recommendedName>
        <fullName evidence="3">Sulfatase N-terminal domain-containing protein</fullName>
    </recommendedName>
</protein>
<sequence>MNIEDIKKGVKDPTAALREVNKFYHTRGRQHSYYPHGTDIFAHEDWDNLIILDACRYDAFKDQITMDGTLEKRTSRGGMSPEFVRGNFSNKRLYDVVYISANEWFAQLQNEINAEVHQFVNLQIDHLDLADVSVRPETVTEQALRIAEDYPDKRLIVHYMQPHQPYIGPTGQEHFELSPGLIETLRKSDEITDELLWRAYRENLDIVLNYAEELISELTGKTVITSDHGELLGECVFPIPVKTYGHFDGLYVDELIDVPWFVCDYSERKTVRPEAPVTDEGNVNADAVEDRLRQLGYKI</sequence>
<name>V5TM88_HALHI</name>
<dbReference type="AlphaFoldDB" id="V5TM88"/>
<dbReference type="KEGG" id="hhn:HISP_10770"/>
<dbReference type="EMBL" id="CP006884">
    <property type="protein sequence ID" value="AHB66466.1"/>
    <property type="molecule type" value="Genomic_DNA"/>
</dbReference>
<proteinExistence type="predicted"/>
<evidence type="ECO:0008006" key="3">
    <source>
        <dbReference type="Google" id="ProtNLM"/>
    </source>
</evidence>
<dbReference type="Proteomes" id="UP000018572">
    <property type="component" value="Chromosome 1"/>
</dbReference>
<evidence type="ECO:0000313" key="2">
    <source>
        <dbReference type="Proteomes" id="UP000018572"/>
    </source>
</evidence>
<evidence type="ECO:0000313" key="1">
    <source>
        <dbReference type="EMBL" id="AHB66466.1"/>
    </source>
</evidence>
<organism evidence="1 2">
    <name type="scientific">Haloarcula hispanica N601</name>
    <dbReference type="NCBI Taxonomy" id="1417673"/>
    <lineage>
        <taxon>Archaea</taxon>
        <taxon>Methanobacteriati</taxon>
        <taxon>Methanobacteriota</taxon>
        <taxon>Stenosarchaea group</taxon>
        <taxon>Halobacteria</taxon>
        <taxon>Halobacteriales</taxon>
        <taxon>Haloarculaceae</taxon>
        <taxon>Haloarcula</taxon>
    </lineage>
</organism>
<gene>
    <name evidence="1" type="ORF">HISP_10770</name>
</gene>
<dbReference type="InterPro" id="IPR017850">
    <property type="entry name" value="Alkaline_phosphatase_core_sf"/>
</dbReference>
<reference evidence="1 2" key="1">
    <citation type="journal article" date="2014" name="Genome Announc.">
        <title>Complete Genome Sequence of the Extremely Halophilic Archaeon Haloarcula hispanica Strain N601.</title>
        <authorList>
            <person name="Ding J.Y."/>
            <person name="Chiang P.W."/>
            <person name="Hong M.J."/>
            <person name="Dyall-Smith M."/>
            <person name="Tang S.L."/>
        </authorList>
    </citation>
    <scope>NUCLEOTIDE SEQUENCE [LARGE SCALE GENOMIC DNA]</scope>
    <source>
        <strain evidence="1 2">N601</strain>
    </source>
</reference>
<dbReference type="SUPFAM" id="SSF53649">
    <property type="entry name" value="Alkaline phosphatase-like"/>
    <property type="match status" value="1"/>
</dbReference>
<dbReference type="RefSeq" id="WP_023843347.1">
    <property type="nucleotide sequence ID" value="NC_023013.1"/>
</dbReference>
<dbReference type="HOGENOM" id="CLU_069530_0_0_2"/>
<keyword evidence="2" id="KW-1185">Reference proteome</keyword>
<dbReference type="GeneID" id="23804843"/>